<accession>A0A1Y1WGT2</accession>
<evidence type="ECO:0000256" key="3">
    <source>
        <dbReference type="ARBA" id="ARBA00023002"/>
    </source>
</evidence>
<dbReference type="GO" id="GO:0005737">
    <property type="term" value="C:cytoplasm"/>
    <property type="evidence" value="ECO:0007669"/>
    <property type="project" value="TreeGrafter"/>
</dbReference>
<comment type="caution">
    <text evidence="7">The sequence shown here is derived from an EMBL/GenBank/DDBJ whole genome shotgun (WGS) entry which is preliminary data.</text>
</comment>
<dbReference type="PANTHER" id="PTHR21708:SF25">
    <property type="entry name" value="PROTEIN PAM1-RELATED"/>
    <property type="match status" value="1"/>
</dbReference>
<organism evidence="7 8">
    <name type="scientific">Linderina pennispora</name>
    <dbReference type="NCBI Taxonomy" id="61395"/>
    <lineage>
        <taxon>Eukaryota</taxon>
        <taxon>Fungi</taxon>
        <taxon>Fungi incertae sedis</taxon>
        <taxon>Zoopagomycota</taxon>
        <taxon>Kickxellomycotina</taxon>
        <taxon>Kickxellomycetes</taxon>
        <taxon>Kickxellales</taxon>
        <taxon>Kickxellaceae</taxon>
        <taxon>Linderina</taxon>
    </lineage>
</organism>
<evidence type="ECO:0000313" key="8">
    <source>
        <dbReference type="Proteomes" id="UP000193922"/>
    </source>
</evidence>
<dbReference type="NCBIfam" id="TIGR00745">
    <property type="entry name" value="apbA_panE"/>
    <property type="match status" value="1"/>
</dbReference>
<name>A0A1Y1WGT2_9FUNG</name>
<dbReference type="GeneID" id="63807859"/>
<dbReference type="Pfam" id="PF02558">
    <property type="entry name" value="ApbA"/>
    <property type="match status" value="1"/>
</dbReference>
<dbReference type="FunFam" id="1.10.1040.10:FF:000017">
    <property type="entry name" value="2-dehydropantoate 2-reductase"/>
    <property type="match status" value="1"/>
</dbReference>
<feature type="domain" description="Ketopantoate reductase N-terminal" evidence="5">
    <location>
        <begin position="7"/>
        <end position="155"/>
    </location>
</feature>
<dbReference type="SUPFAM" id="SSF51735">
    <property type="entry name" value="NAD(P)-binding Rossmann-fold domains"/>
    <property type="match status" value="1"/>
</dbReference>
<keyword evidence="3 4" id="KW-0560">Oxidoreductase</keyword>
<dbReference type="OrthoDB" id="5302359at2759"/>
<protein>
    <recommendedName>
        <fullName evidence="4">2-dehydropantoate 2-reductase</fullName>
        <ecNumber evidence="4">1.1.1.169</ecNumber>
    </recommendedName>
    <alternativeName>
        <fullName evidence="4">Ketopantoate reductase</fullName>
    </alternativeName>
</protein>
<dbReference type="AlphaFoldDB" id="A0A1Y1WGT2"/>
<feature type="domain" description="Ketopantoate reductase C-terminal" evidence="6">
    <location>
        <begin position="190"/>
        <end position="320"/>
    </location>
</feature>
<dbReference type="InterPro" id="IPR008927">
    <property type="entry name" value="6-PGluconate_DH-like_C_sf"/>
</dbReference>
<comment type="similarity">
    <text evidence="1 4">Belongs to the ketopantoate reductase family.</text>
</comment>
<evidence type="ECO:0000259" key="6">
    <source>
        <dbReference type="Pfam" id="PF08546"/>
    </source>
</evidence>
<dbReference type="InterPro" id="IPR013332">
    <property type="entry name" value="KPR_N"/>
</dbReference>
<dbReference type="InterPro" id="IPR013328">
    <property type="entry name" value="6PGD_dom2"/>
</dbReference>
<dbReference type="Gene3D" id="3.40.50.720">
    <property type="entry name" value="NAD(P)-binding Rossmann-like Domain"/>
    <property type="match status" value="1"/>
</dbReference>
<keyword evidence="2 4" id="KW-0521">NADP</keyword>
<dbReference type="PANTHER" id="PTHR21708">
    <property type="entry name" value="PROBABLE 2-DEHYDROPANTOATE 2-REDUCTASE"/>
    <property type="match status" value="1"/>
</dbReference>
<sequence>MELRAKILVVGGGAIGGLVAWRLSINHNLSVSVVCRSNYDAISRHGYRISSALYGEGTYIPESVFASVEQAQSAGPYDYVVVALKALPNIYDCPSLIAPVISANTMIVLMQNGIGIEASFAERFPEAPLASTACFVSVKQTSPGHLKHGAFAMLAAGMHDGFRTRPNIRKLQQLLRILEHNQVNCLYEHDVQPYRWQKHILNGSTNPVSVVCGGSSCQEMVRNDHCCKLLQELMAEIFVLGKAVTGKAFPGVDGIVDPQSATDYIKSIPVPVYTSMLVDSQCKRPMELEVILKNPILLAEKHNVDVPNMKAMYALLSMIEAGYSK</sequence>
<dbReference type="RefSeq" id="XP_040746022.1">
    <property type="nucleotide sequence ID" value="XM_040891211.1"/>
</dbReference>
<dbReference type="Proteomes" id="UP000193922">
    <property type="component" value="Unassembled WGS sequence"/>
</dbReference>
<dbReference type="EC" id="1.1.1.169" evidence="4"/>
<evidence type="ECO:0000259" key="5">
    <source>
        <dbReference type="Pfam" id="PF02558"/>
    </source>
</evidence>
<keyword evidence="8" id="KW-1185">Reference proteome</keyword>
<evidence type="ECO:0000313" key="7">
    <source>
        <dbReference type="EMBL" id="ORX72682.1"/>
    </source>
</evidence>
<dbReference type="Gene3D" id="1.10.1040.10">
    <property type="entry name" value="N-(1-d-carboxylethyl)-l-norvaline Dehydrogenase, domain 2"/>
    <property type="match status" value="1"/>
</dbReference>
<dbReference type="InterPro" id="IPR013752">
    <property type="entry name" value="KPA_reductase"/>
</dbReference>
<dbReference type="InterPro" id="IPR003710">
    <property type="entry name" value="ApbA"/>
</dbReference>
<comment type="function">
    <text evidence="4">Catalyzes the NADPH-dependent reduction of ketopantoate into pantoic acid.</text>
</comment>
<comment type="catalytic activity">
    <reaction evidence="4">
        <text>(R)-pantoate + NADP(+) = 2-dehydropantoate + NADPH + H(+)</text>
        <dbReference type="Rhea" id="RHEA:16233"/>
        <dbReference type="ChEBI" id="CHEBI:11561"/>
        <dbReference type="ChEBI" id="CHEBI:15378"/>
        <dbReference type="ChEBI" id="CHEBI:15980"/>
        <dbReference type="ChEBI" id="CHEBI:57783"/>
        <dbReference type="ChEBI" id="CHEBI:58349"/>
        <dbReference type="EC" id="1.1.1.169"/>
    </reaction>
</comment>
<dbReference type="EMBL" id="MCFD01000002">
    <property type="protein sequence ID" value="ORX72682.1"/>
    <property type="molecule type" value="Genomic_DNA"/>
</dbReference>
<dbReference type="GO" id="GO:0015940">
    <property type="term" value="P:pantothenate biosynthetic process"/>
    <property type="evidence" value="ECO:0007669"/>
    <property type="project" value="InterPro"/>
</dbReference>
<proteinExistence type="inferred from homology"/>
<gene>
    <name evidence="7" type="ORF">DL89DRAFT_320480</name>
</gene>
<dbReference type="SUPFAM" id="SSF48179">
    <property type="entry name" value="6-phosphogluconate dehydrogenase C-terminal domain-like"/>
    <property type="match status" value="1"/>
</dbReference>
<dbReference type="Pfam" id="PF08546">
    <property type="entry name" value="ApbA_C"/>
    <property type="match status" value="1"/>
</dbReference>
<dbReference type="STRING" id="61395.A0A1Y1WGT2"/>
<dbReference type="GO" id="GO:0008677">
    <property type="term" value="F:2-dehydropantoate 2-reductase activity"/>
    <property type="evidence" value="ECO:0007669"/>
    <property type="project" value="UniProtKB-EC"/>
</dbReference>
<evidence type="ECO:0000256" key="4">
    <source>
        <dbReference type="RuleBase" id="RU362068"/>
    </source>
</evidence>
<reference evidence="7 8" key="1">
    <citation type="submission" date="2016-07" db="EMBL/GenBank/DDBJ databases">
        <title>Pervasive Adenine N6-methylation of Active Genes in Fungi.</title>
        <authorList>
            <consortium name="DOE Joint Genome Institute"/>
            <person name="Mondo S.J."/>
            <person name="Dannebaum R.O."/>
            <person name="Kuo R.C."/>
            <person name="Labutti K."/>
            <person name="Haridas S."/>
            <person name="Kuo A."/>
            <person name="Salamov A."/>
            <person name="Ahrendt S.R."/>
            <person name="Lipzen A."/>
            <person name="Sullivan W."/>
            <person name="Andreopoulos W.B."/>
            <person name="Clum A."/>
            <person name="Lindquist E."/>
            <person name="Daum C."/>
            <person name="Ramamoorthy G.K."/>
            <person name="Gryganskyi A."/>
            <person name="Culley D."/>
            <person name="Magnuson J.K."/>
            <person name="James T.Y."/>
            <person name="O'Malley M.A."/>
            <person name="Stajich J.E."/>
            <person name="Spatafora J.W."/>
            <person name="Visel A."/>
            <person name="Grigoriev I.V."/>
        </authorList>
    </citation>
    <scope>NUCLEOTIDE SEQUENCE [LARGE SCALE GENOMIC DNA]</scope>
    <source>
        <strain evidence="7 8">ATCC 12442</strain>
    </source>
</reference>
<evidence type="ECO:0000256" key="2">
    <source>
        <dbReference type="ARBA" id="ARBA00022857"/>
    </source>
</evidence>
<evidence type="ECO:0000256" key="1">
    <source>
        <dbReference type="ARBA" id="ARBA00007870"/>
    </source>
</evidence>
<dbReference type="InterPro" id="IPR036291">
    <property type="entry name" value="NAD(P)-bd_dom_sf"/>
</dbReference>
<dbReference type="InterPro" id="IPR051402">
    <property type="entry name" value="KPR-Related"/>
</dbReference>